<protein>
    <submittedName>
        <fullName evidence="1">Phage virion morphogenesis protein</fullName>
    </submittedName>
</protein>
<gene>
    <name evidence="1" type="ORF">FEV53_12095</name>
</gene>
<dbReference type="OrthoDB" id="2081253at2"/>
<dbReference type="InterPro" id="IPR006522">
    <property type="entry name" value="Phage_virion_morphogenesis"/>
</dbReference>
<dbReference type="Proteomes" id="UP000318590">
    <property type="component" value="Unassembled WGS sequence"/>
</dbReference>
<dbReference type="AlphaFoldDB" id="A0A547PW90"/>
<comment type="caution">
    <text evidence="1">The sequence shown here is derived from an EMBL/GenBank/DDBJ whole genome shotgun (WGS) entry which is preliminary data.</text>
</comment>
<dbReference type="NCBIfam" id="TIGR01635">
    <property type="entry name" value="tail_comp_S"/>
    <property type="match status" value="1"/>
</dbReference>
<evidence type="ECO:0000313" key="2">
    <source>
        <dbReference type="Proteomes" id="UP000318590"/>
    </source>
</evidence>
<reference evidence="1 2" key="1">
    <citation type="submission" date="2019-06" db="EMBL/GenBank/DDBJ databases">
        <title>Paenimaribius caenipelagi gen. nov., sp. nov., isolated from a tidal flat.</title>
        <authorList>
            <person name="Yoon J.-H."/>
        </authorList>
    </citation>
    <scope>NUCLEOTIDE SEQUENCE [LARGE SCALE GENOMIC DNA]</scope>
    <source>
        <strain evidence="1 2">JBTF-M29</strain>
    </source>
</reference>
<dbReference type="RefSeq" id="WP_142835063.1">
    <property type="nucleotide sequence ID" value="NZ_VFSV01000020.1"/>
</dbReference>
<sequence length="146" mass="15152">MSATLRLTTPGLDAALARLARLSSFEMASLADAAGALLESGARGRMISKEAPDGTPWADWSIGYAATRGEQHSLLVNEGDLTDSLASYATGDEVHVGSNLIYAAHHQIGGAEIGSGLPARPYLGLSPEDAIDLRDLVTGTLEGLFS</sequence>
<proteinExistence type="predicted"/>
<evidence type="ECO:0000313" key="1">
    <source>
        <dbReference type="EMBL" id="TRD18391.1"/>
    </source>
</evidence>
<keyword evidence="2" id="KW-1185">Reference proteome</keyword>
<dbReference type="Pfam" id="PF05069">
    <property type="entry name" value="Phage_tail_S"/>
    <property type="match status" value="1"/>
</dbReference>
<dbReference type="EMBL" id="VFSV01000020">
    <property type="protein sequence ID" value="TRD18391.1"/>
    <property type="molecule type" value="Genomic_DNA"/>
</dbReference>
<accession>A0A547PW90</accession>
<name>A0A547PW90_9RHOB</name>
<organism evidence="1 2">
    <name type="scientific">Palleronia caenipelagi</name>
    <dbReference type="NCBI Taxonomy" id="2489174"/>
    <lineage>
        <taxon>Bacteria</taxon>
        <taxon>Pseudomonadati</taxon>
        <taxon>Pseudomonadota</taxon>
        <taxon>Alphaproteobacteria</taxon>
        <taxon>Rhodobacterales</taxon>
        <taxon>Roseobacteraceae</taxon>
        <taxon>Palleronia</taxon>
    </lineage>
</organism>